<keyword evidence="1" id="KW-1133">Transmembrane helix</keyword>
<keyword evidence="3" id="KW-1185">Reference proteome</keyword>
<name>A0A1U7M0A3_9FIRM</name>
<evidence type="ECO:0000313" key="3">
    <source>
        <dbReference type="Proteomes" id="UP000187166"/>
    </source>
</evidence>
<protein>
    <recommendedName>
        <fullName evidence="4">ABC-2 family transporter protein</fullName>
    </recommendedName>
</protein>
<dbReference type="STRING" id="1465756.BIV18_06025"/>
<feature type="transmembrane region" description="Helical" evidence="1">
    <location>
        <begin position="21"/>
        <end position="37"/>
    </location>
</feature>
<proteinExistence type="predicted"/>
<feature type="transmembrane region" description="Helical" evidence="1">
    <location>
        <begin position="87"/>
        <end position="112"/>
    </location>
</feature>
<dbReference type="AlphaFoldDB" id="A0A1U7M0A3"/>
<feature type="transmembrane region" description="Helical" evidence="1">
    <location>
        <begin position="124"/>
        <end position="141"/>
    </location>
</feature>
<dbReference type="Pfam" id="PF13346">
    <property type="entry name" value="ABC2_membrane_5"/>
    <property type="match status" value="1"/>
</dbReference>
<gene>
    <name evidence="2" type="ORF">BIV18_06025</name>
</gene>
<feature type="transmembrane region" description="Helical" evidence="1">
    <location>
        <begin position="153"/>
        <end position="171"/>
    </location>
</feature>
<dbReference type="EMBL" id="MJIH01000001">
    <property type="protein sequence ID" value="OLR65101.1"/>
    <property type="molecule type" value="Genomic_DNA"/>
</dbReference>
<comment type="caution">
    <text evidence="2">The sequence shown here is derived from an EMBL/GenBank/DDBJ whole genome shotgun (WGS) entry which is preliminary data.</text>
</comment>
<dbReference type="Proteomes" id="UP000187166">
    <property type="component" value="Unassembled WGS sequence"/>
</dbReference>
<keyword evidence="1" id="KW-0472">Membrane</keyword>
<evidence type="ECO:0000313" key="2">
    <source>
        <dbReference type="EMBL" id="OLR65101.1"/>
    </source>
</evidence>
<keyword evidence="1" id="KW-0812">Transmembrane</keyword>
<feature type="transmembrane region" description="Helical" evidence="1">
    <location>
        <begin position="43"/>
        <end position="63"/>
    </location>
</feature>
<sequence length="217" mass="25326">MKDIKKIIKLDYISIKPYFTLKNLAIMVFLYLFYCYLSKNPIIAIAMPIFFAIIYSSYPFLVGEEAGIDGLYKILGLNYKSVVRGRYLFSLVLFVISIIIGMIFSIITLFFVEKIDIKIIFPNIVAYLIIYIILISFQYPLYFNYGYKKAKTLSFFTFLAFGVLSFATVYLRDNIKGMLIFMTENKFFSLLIIALIILVTISTSVKISEKYYKKREF</sequence>
<evidence type="ECO:0008006" key="4">
    <source>
        <dbReference type="Google" id="ProtNLM"/>
    </source>
</evidence>
<feature type="transmembrane region" description="Helical" evidence="1">
    <location>
        <begin position="187"/>
        <end position="205"/>
    </location>
</feature>
<evidence type="ECO:0000256" key="1">
    <source>
        <dbReference type="SAM" id="Phobius"/>
    </source>
</evidence>
<accession>A0A1U7M0A3</accession>
<dbReference type="InterPro" id="IPR025699">
    <property type="entry name" value="ABC2_memb-like"/>
</dbReference>
<organism evidence="2 3">
    <name type="scientific">Peptoniphilus porci</name>
    <dbReference type="NCBI Taxonomy" id="2652280"/>
    <lineage>
        <taxon>Bacteria</taxon>
        <taxon>Bacillati</taxon>
        <taxon>Bacillota</taxon>
        <taxon>Tissierellia</taxon>
        <taxon>Tissierellales</taxon>
        <taxon>Peptoniphilaceae</taxon>
        <taxon>Peptoniphilus</taxon>
    </lineage>
</organism>
<reference evidence="2 3" key="1">
    <citation type="journal article" date="2016" name="Appl. Environ. Microbiol.">
        <title>Function and Phylogeny of Bacterial Butyryl Coenzyme A:Acetate Transferases and Their Diversity in the Proximal Colon of Swine.</title>
        <authorList>
            <person name="Trachsel J."/>
            <person name="Bayles D.O."/>
            <person name="Looft T."/>
            <person name="Levine U.Y."/>
            <person name="Allen H.K."/>
        </authorList>
    </citation>
    <scope>NUCLEOTIDE SEQUENCE [LARGE SCALE GENOMIC DNA]</scope>
    <source>
        <strain evidence="2 3">35-6-1</strain>
    </source>
</reference>